<reference evidence="13" key="1">
    <citation type="submission" date="2023-12" db="EMBL/GenBank/DDBJ databases">
        <title>Genome assembly of Anisodus tanguticus.</title>
        <authorList>
            <person name="Wang Y.-J."/>
        </authorList>
    </citation>
    <scope>NUCLEOTIDE SEQUENCE</scope>
    <source>
        <strain evidence="13">KB-2021</strain>
        <tissue evidence="13">Leaf</tissue>
    </source>
</reference>
<keyword evidence="6 10" id="KW-0067">ATP-binding</keyword>
<dbReference type="InterPro" id="IPR017441">
    <property type="entry name" value="Protein_kinase_ATP_BS"/>
</dbReference>
<dbReference type="GO" id="GO:0043235">
    <property type="term" value="C:receptor complex"/>
    <property type="evidence" value="ECO:0007669"/>
    <property type="project" value="TreeGrafter"/>
</dbReference>
<evidence type="ECO:0000256" key="11">
    <source>
        <dbReference type="SAM" id="Phobius"/>
    </source>
</evidence>
<evidence type="ECO:0000256" key="6">
    <source>
        <dbReference type="ARBA" id="ARBA00022840"/>
    </source>
</evidence>
<dbReference type="AlphaFoldDB" id="A0AAE1QQF3"/>
<dbReference type="InterPro" id="IPR000719">
    <property type="entry name" value="Prot_kinase_dom"/>
</dbReference>
<sequence length="903" mass="101490">MEFARFLRSDECLSCKAYRFKDTCVSSCDTSLGVYDTKSPELICAPCDPECDGSCTGPSNKLGQGGCNSCEKALLSNETNTVDICLKADVPCPDGYYNEYIPSPEDRILKKITSKSICRKCHQRCKTCTAFGIHTPQCECLRYSNGEQCEDYCPSDYFPDEQNHKCVRCSEHCRGCYGPSDSQCEKCKHLTVYYEDEHGVKRFNCTDECPKDKPYRNYNNADNLLVPYCSDREPSIIMNPSSQDAAQRLGKNVFAVSTIVGLIALIILALSFKVYKAVRSKEDKLNNAWHMAGLHEDSEPLNVANIKPNLGKIRMINELELRKTEEPLGFGAFGTVYKGLWVPQGQNVKVPVAIKVLREDTNENFLEEAYIMVSVDHPNLVKLLGVCMTIPPMLITPLMPIGCLLSYVRKNRYKIGPEPMLMWCTQIAKGMAYLEEKNIVHRDLALRNVLIQRLNCVKITDFGLAKLLDYNECEYKADGGKMPIKWLAPECILDRKFTHKSDVWAYGITIWELFTFGEKPFEDKDAKDMYQWLKSGERPYQPDICTAEVWKVMGYCWLPEHTHRPAFQELVTTFEKFSQNPKLYLSISENGLPSYVHPENKEWLYSLKSEGPEQLMEAEDYLQLGSKRAPSDNGSLVLNNNNNAMFRHLTLNSCSRLPSCGSGAGSLPPTTPIKKSSDTQHFFNNFELVSGIGLNNLNPNSFVNPGGFLTLGKQNVGYNRFSNVQNGIATTPAGFNSFTLNSNNPCQSTSSSVFYNNRLVSKSFDDSLDNVKLISTPTTSGPGQDFSIINSKNNSSSSAEFRKYSQNSADSAIGHYNNCNNLNHVREGSMNSGRYTMDPVKMQTNVDSDDYLMPLTGPVSNRRQQNYFDNVDVPRDSSQPIVRDNFEYIFGDNLTGANEGNLV</sequence>
<evidence type="ECO:0000313" key="13">
    <source>
        <dbReference type="EMBL" id="KAK4337354.1"/>
    </source>
</evidence>
<dbReference type="InterPro" id="IPR050122">
    <property type="entry name" value="RTK"/>
</dbReference>
<evidence type="ECO:0000313" key="14">
    <source>
        <dbReference type="Proteomes" id="UP001291623"/>
    </source>
</evidence>
<evidence type="ECO:0000256" key="1">
    <source>
        <dbReference type="ARBA" id="ARBA00004167"/>
    </source>
</evidence>
<gene>
    <name evidence="13" type="ORF">RND71_043624</name>
</gene>
<evidence type="ECO:0000256" key="8">
    <source>
        <dbReference type="ARBA" id="ARBA00023180"/>
    </source>
</evidence>
<dbReference type="PRINTS" id="PR00109">
    <property type="entry name" value="TYRKINASE"/>
</dbReference>
<feature type="transmembrane region" description="Helical" evidence="11">
    <location>
        <begin position="253"/>
        <end position="275"/>
    </location>
</feature>
<name>A0AAE1QQF3_9SOLA</name>
<keyword evidence="14" id="KW-1185">Reference proteome</keyword>
<keyword evidence="4 10" id="KW-0547">Nucleotide-binding</keyword>
<evidence type="ECO:0000256" key="4">
    <source>
        <dbReference type="ARBA" id="ARBA00022741"/>
    </source>
</evidence>
<dbReference type="FunFam" id="1.10.510.10:FF:000027">
    <property type="entry name" value="Receptor protein-tyrosine kinase"/>
    <property type="match status" value="1"/>
</dbReference>
<feature type="domain" description="Protein kinase" evidence="12">
    <location>
        <begin position="322"/>
        <end position="583"/>
    </location>
</feature>
<keyword evidence="11" id="KW-1133">Transmembrane helix</keyword>
<dbReference type="GO" id="GO:0009925">
    <property type="term" value="C:basal plasma membrane"/>
    <property type="evidence" value="ECO:0007669"/>
    <property type="project" value="TreeGrafter"/>
</dbReference>
<evidence type="ECO:0000256" key="5">
    <source>
        <dbReference type="ARBA" id="ARBA00022777"/>
    </source>
</evidence>
<keyword evidence="11" id="KW-0812">Transmembrane</keyword>
<keyword evidence="7" id="KW-0829">Tyrosine-protein kinase</keyword>
<dbReference type="Gene3D" id="2.10.220.10">
    <property type="entry name" value="Hormone Receptor, Insulin-like Growth Factor Receptor 1, Chain A, domain 2"/>
    <property type="match status" value="2"/>
</dbReference>
<dbReference type="GO" id="GO:0005524">
    <property type="term" value="F:ATP binding"/>
    <property type="evidence" value="ECO:0007669"/>
    <property type="project" value="UniProtKB-UniRule"/>
</dbReference>
<protein>
    <recommendedName>
        <fullName evidence="12">Protein kinase domain-containing protein</fullName>
    </recommendedName>
</protein>
<keyword evidence="11" id="KW-0472">Membrane</keyword>
<dbReference type="InterPro" id="IPR008266">
    <property type="entry name" value="Tyr_kinase_AS"/>
</dbReference>
<dbReference type="PROSITE" id="PS00107">
    <property type="entry name" value="PROTEIN_KINASE_ATP"/>
    <property type="match status" value="1"/>
</dbReference>
<dbReference type="PANTHER" id="PTHR24416">
    <property type="entry name" value="TYROSINE-PROTEIN KINASE RECEPTOR"/>
    <property type="match status" value="1"/>
</dbReference>
<keyword evidence="5" id="KW-0418">Kinase</keyword>
<dbReference type="Gene3D" id="1.10.510.10">
    <property type="entry name" value="Transferase(Phosphotransferase) domain 1"/>
    <property type="match status" value="1"/>
</dbReference>
<keyword evidence="2" id="KW-0597">Phosphoprotein</keyword>
<keyword evidence="3" id="KW-0808">Transferase</keyword>
<dbReference type="SMART" id="SM00261">
    <property type="entry name" value="FU"/>
    <property type="match status" value="3"/>
</dbReference>
<proteinExistence type="predicted"/>
<dbReference type="GO" id="GO:0004714">
    <property type="term" value="F:transmembrane receptor protein tyrosine kinase activity"/>
    <property type="evidence" value="ECO:0007669"/>
    <property type="project" value="UniProtKB-EC"/>
</dbReference>
<dbReference type="PROSITE" id="PS50011">
    <property type="entry name" value="PROTEIN_KINASE_DOM"/>
    <property type="match status" value="1"/>
</dbReference>
<feature type="binding site" evidence="10">
    <location>
        <position position="355"/>
    </location>
    <ligand>
        <name>ATP</name>
        <dbReference type="ChEBI" id="CHEBI:30616"/>
    </ligand>
</feature>
<dbReference type="InterPro" id="IPR011009">
    <property type="entry name" value="Kinase-like_dom_sf"/>
</dbReference>
<keyword evidence="8" id="KW-0325">Glycoprotein</keyword>
<dbReference type="PANTHER" id="PTHR24416:SF566">
    <property type="entry name" value="EPIDERMAL GROWTH FACTOR RECEPTOR"/>
    <property type="match status" value="1"/>
</dbReference>
<dbReference type="Pfam" id="PF14843">
    <property type="entry name" value="GF_recep_IV"/>
    <property type="match status" value="1"/>
</dbReference>
<accession>A0AAE1QQF3</accession>
<comment type="caution">
    <text evidence="13">The sequence shown here is derived from an EMBL/GenBank/DDBJ whole genome shotgun (WGS) entry which is preliminary data.</text>
</comment>
<dbReference type="Pfam" id="PF07714">
    <property type="entry name" value="PK_Tyr_Ser-Thr"/>
    <property type="match status" value="1"/>
</dbReference>
<comment type="catalytic activity">
    <reaction evidence="9">
        <text>L-tyrosyl-[protein] + ATP = O-phospho-L-tyrosyl-[protein] + ADP + H(+)</text>
        <dbReference type="Rhea" id="RHEA:10596"/>
        <dbReference type="Rhea" id="RHEA-COMP:10136"/>
        <dbReference type="Rhea" id="RHEA-COMP:20101"/>
        <dbReference type="ChEBI" id="CHEBI:15378"/>
        <dbReference type="ChEBI" id="CHEBI:30616"/>
        <dbReference type="ChEBI" id="CHEBI:46858"/>
        <dbReference type="ChEBI" id="CHEBI:61978"/>
        <dbReference type="ChEBI" id="CHEBI:456216"/>
        <dbReference type="EC" id="2.7.10.1"/>
    </reaction>
</comment>
<dbReference type="GO" id="GO:0007169">
    <property type="term" value="P:cell surface receptor protein tyrosine kinase signaling pathway"/>
    <property type="evidence" value="ECO:0007669"/>
    <property type="project" value="TreeGrafter"/>
</dbReference>
<dbReference type="InterPro" id="IPR009030">
    <property type="entry name" value="Growth_fac_rcpt_cys_sf"/>
</dbReference>
<dbReference type="SMART" id="SM00219">
    <property type="entry name" value="TyrKc"/>
    <property type="match status" value="1"/>
</dbReference>
<evidence type="ECO:0000259" key="12">
    <source>
        <dbReference type="PROSITE" id="PS50011"/>
    </source>
</evidence>
<evidence type="ECO:0000256" key="2">
    <source>
        <dbReference type="ARBA" id="ARBA00022553"/>
    </source>
</evidence>
<dbReference type="EMBL" id="JAVYJV010000036">
    <property type="protein sequence ID" value="KAK4337354.1"/>
    <property type="molecule type" value="Genomic_DNA"/>
</dbReference>
<dbReference type="InterPro" id="IPR032778">
    <property type="entry name" value="GF_recep_IV"/>
</dbReference>
<dbReference type="InterPro" id="IPR006212">
    <property type="entry name" value="Furin_repeat"/>
</dbReference>
<dbReference type="GO" id="GO:0008284">
    <property type="term" value="P:positive regulation of cell population proliferation"/>
    <property type="evidence" value="ECO:0007669"/>
    <property type="project" value="TreeGrafter"/>
</dbReference>
<dbReference type="SUPFAM" id="SSF56112">
    <property type="entry name" value="Protein kinase-like (PK-like)"/>
    <property type="match status" value="1"/>
</dbReference>
<dbReference type="PROSITE" id="PS00109">
    <property type="entry name" value="PROTEIN_KINASE_TYR"/>
    <property type="match status" value="1"/>
</dbReference>
<organism evidence="13 14">
    <name type="scientific">Anisodus tanguticus</name>
    <dbReference type="NCBI Taxonomy" id="243964"/>
    <lineage>
        <taxon>Eukaryota</taxon>
        <taxon>Viridiplantae</taxon>
        <taxon>Streptophyta</taxon>
        <taxon>Embryophyta</taxon>
        <taxon>Tracheophyta</taxon>
        <taxon>Spermatophyta</taxon>
        <taxon>Magnoliopsida</taxon>
        <taxon>eudicotyledons</taxon>
        <taxon>Gunneridae</taxon>
        <taxon>Pentapetalae</taxon>
        <taxon>asterids</taxon>
        <taxon>lamiids</taxon>
        <taxon>Solanales</taxon>
        <taxon>Solanaceae</taxon>
        <taxon>Solanoideae</taxon>
        <taxon>Hyoscyameae</taxon>
        <taxon>Anisodus</taxon>
    </lineage>
</organism>
<dbReference type="CDD" id="cd00064">
    <property type="entry name" value="FU"/>
    <property type="match status" value="3"/>
</dbReference>
<dbReference type="InterPro" id="IPR001245">
    <property type="entry name" value="Ser-Thr/Tyr_kinase_cat_dom"/>
</dbReference>
<dbReference type="Gene3D" id="3.30.200.20">
    <property type="entry name" value="Phosphorylase Kinase, domain 1"/>
    <property type="match status" value="1"/>
</dbReference>
<dbReference type="InterPro" id="IPR020635">
    <property type="entry name" value="Tyr_kinase_cat_dom"/>
</dbReference>
<dbReference type="Proteomes" id="UP001291623">
    <property type="component" value="Unassembled WGS sequence"/>
</dbReference>
<evidence type="ECO:0000256" key="3">
    <source>
        <dbReference type="ARBA" id="ARBA00022679"/>
    </source>
</evidence>
<comment type="subcellular location">
    <subcellularLocation>
        <location evidence="1">Membrane</location>
        <topology evidence="1">Single-pass membrane protein</topology>
    </subcellularLocation>
</comment>
<evidence type="ECO:0000256" key="7">
    <source>
        <dbReference type="ARBA" id="ARBA00023137"/>
    </source>
</evidence>
<feature type="transmembrane region" description="Helical" evidence="11">
    <location>
        <begin position="383"/>
        <end position="408"/>
    </location>
</feature>
<dbReference type="SUPFAM" id="SSF57184">
    <property type="entry name" value="Growth factor receptor domain"/>
    <property type="match status" value="2"/>
</dbReference>
<evidence type="ECO:0000256" key="9">
    <source>
        <dbReference type="ARBA" id="ARBA00051243"/>
    </source>
</evidence>
<evidence type="ECO:0000256" key="10">
    <source>
        <dbReference type="PROSITE-ProRule" id="PRU10141"/>
    </source>
</evidence>